<feature type="non-terminal residue" evidence="2">
    <location>
        <position position="41"/>
    </location>
</feature>
<dbReference type="AlphaFoldDB" id="A0A6J4T7U7"/>
<dbReference type="EMBL" id="CADCVO010000497">
    <property type="protein sequence ID" value="CAA9515806.1"/>
    <property type="molecule type" value="Genomic_DNA"/>
</dbReference>
<proteinExistence type="predicted"/>
<evidence type="ECO:0000256" key="1">
    <source>
        <dbReference type="SAM" id="MobiDB-lite"/>
    </source>
</evidence>
<accession>A0A6J4T7U7</accession>
<gene>
    <name evidence="2" type="ORF">AVDCRST_MAG13-3065</name>
</gene>
<protein>
    <submittedName>
        <fullName evidence="2">Uncharacterized protein</fullName>
    </submittedName>
</protein>
<evidence type="ECO:0000313" key="2">
    <source>
        <dbReference type="EMBL" id="CAA9515806.1"/>
    </source>
</evidence>
<sequence>RDAPRHPPSRRPPRRGSSAASACCCSPGSRPRCGWRAAGTP</sequence>
<feature type="compositionally biased region" description="Low complexity" evidence="1">
    <location>
        <begin position="15"/>
        <end position="34"/>
    </location>
</feature>
<name>A0A6J4T7U7_9ACTN</name>
<organism evidence="2">
    <name type="scientific">uncultured Solirubrobacteraceae bacterium</name>
    <dbReference type="NCBI Taxonomy" id="1162706"/>
    <lineage>
        <taxon>Bacteria</taxon>
        <taxon>Bacillati</taxon>
        <taxon>Actinomycetota</taxon>
        <taxon>Thermoleophilia</taxon>
        <taxon>Solirubrobacterales</taxon>
        <taxon>Solirubrobacteraceae</taxon>
        <taxon>environmental samples</taxon>
    </lineage>
</organism>
<feature type="non-terminal residue" evidence="2">
    <location>
        <position position="1"/>
    </location>
</feature>
<reference evidence="2" key="1">
    <citation type="submission" date="2020-02" db="EMBL/GenBank/DDBJ databases">
        <authorList>
            <person name="Meier V. D."/>
        </authorList>
    </citation>
    <scope>NUCLEOTIDE SEQUENCE</scope>
    <source>
        <strain evidence="2">AVDCRST_MAG13</strain>
    </source>
</reference>
<feature type="region of interest" description="Disordered" evidence="1">
    <location>
        <begin position="1"/>
        <end position="41"/>
    </location>
</feature>